<dbReference type="PANTHER" id="PTHR43081:SF1">
    <property type="entry name" value="ADENYLATE CYCLASE, TERMINAL-DIFFERENTIATION SPECIFIC"/>
    <property type="match status" value="1"/>
</dbReference>
<dbReference type="Gene3D" id="3.30.70.1230">
    <property type="entry name" value="Nucleotide cyclase"/>
    <property type="match status" value="1"/>
</dbReference>
<sequence length="511" mass="56770">MSENMVVMVFTDLVNSTAIIKQLYHGDTIARDRTYHETILKPHRQRVENTIGKYGGRKVDTQGDSYFLVFTNPIEAVRWAVEIQTSHSSDPIITPLGSLLVRIGMHVGSPLSQDDNLVGYDIHYASRVGALATGGQILLSEAMAALVRAASINNCRLHYHGERDLKDIGKESIFEFLYAEKQPQPLKEGIKVTLDTNREISEEDTKSVTLLREQHDGTLIDSSGELGNIPKPIKENRPQKFIIVKVVPLLLVLLPTLVGITKIDSSFIPGLCNLLGKCVQANENSNRTFSCGRYQKSYATNVYNRQSGEYIPFINWGSGYLSQSRCQTVSDRLESEYKNDRLNYITSGRMNGQKVICTATTKGGSCRGLLFTLRPQDDADEVLGQIFEIRMLGSNRPIEQSSGLVDNAKEIAVKIILELPVSTKSEVREIKIAIVGSGIIVNKEKSTKTYTVLLSKQIAVDANTNKVITFDGKEHTITFVSELGKGIDIQLLQFHSDRDYPIAKFGNSDPN</sequence>
<gene>
    <name evidence="3" type="ORF">ACE1CC_24670</name>
</gene>
<comment type="caution">
    <text evidence="3">The sequence shown here is derived from an EMBL/GenBank/DDBJ whole genome shotgun (WGS) entry which is preliminary data.</text>
</comment>
<reference evidence="3 4" key="1">
    <citation type="submission" date="2024-09" db="EMBL/GenBank/DDBJ databases">
        <title>Floridaenema gen nov. (Aerosakkonemataceae, Aerosakkonematales ord. nov., Cyanobacteria) from benthic tropical and subtropical fresh waters, with the description of four new species.</title>
        <authorList>
            <person name="Moretto J.A."/>
            <person name="Berthold D.E."/>
            <person name="Lefler F.W."/>
            <person name="Huang I.-S."/>
            <person name="Laughinghouse H. IV."/>
        </authorList>
    </citation>
    <scope>NUCLEOTIDE SEQUENCE [LARGE SCALE GENOMIC DNA]</scope>
    <source>
        <strain evidence="3 4">BLCC-F46</strain>
    </source>
</reference>
<organism evidence="3 4">
    <name type="scientific">Floridaenema aerugineum BLCC-F46</name>
    <dbReference type="NCBI Taxonomy" id="3153654"/>
    <lineage>
        <taxon>Bacteria</taxon>
        <taxon>Bacillati</taxon>
        <taxon>Cyanobacteriota</taxon>
        <taxon>Cyanophyceae</taxon>
        <taxon>Oscillatoriophycideae</taxon>
        <taxon>Aerosakkonematales</taxon>
        <taxon>Aerosakkonemataceae</taxon>
        <taxon>Floridanema</taxon>
        <taxon>Floridanema aerugineum</taxon>
    </lineage>
</organism>
<evidence type="ECO:0000256" key="1">
    <source>
        <dbReference type="ARBA" id="ARBA00005381"/>
    </source>
</evidence>
<dbReference type="PROSITE" id="PS50125">
    <property type="entry name" value="GUANYLATE_CYCLASE_2"/>
    <property type="match status" value="1"/>
</dbReference>
<dbReference type="InterPro" id="IPR025478">
    <property type="entry name" value="COP23"/>
</dbReference>
<dbReference type="Proteomes" id="UP001576774">
    <property type="component" value="Unassembled WGS sequence"/>
</dbReference>
<feature type="domain" description="Guanylate cyclase" evidence="2">
    <location>
        <begin position="7"/>
        <end position="129"/>
    </location>
</feature>
<dbReference type="InterPro" id="IPR029787">
    <property type="entry name" value="Nucleotide_cyclase"/>
</dbReference>
<dbReference type="Pfam" id="PF00211">
    <property type="entry name" value="Guanylate_cyc"/>
    <property type="match status" value="1"/>
</dbReference>
<evidence type="ECO:0000313" key="3">
    <source>
        <dbReference type="EMBL" id="MFB2880058.1"/>
    </source>
</evidence>
<accession>A0ABV4XB86</accession>
<comment type="similarity">
    <text evidence="1">Belongs to the adenylyl cyclase class-3 family.</text>
</comment>
<dbReference type="InterPro" id="IPR001054">
    <property type="entry name" value="A/G_cyclase"/>
</dbReference>
<evidence type="ECO:0000259" key="2">
    <source>
        <dbReference type="PROSITE" id="PS50125"/>
    </source>
</evidence>
<dbReference type="PANTHER" id="PTHR43081">
    <property type="entry name" value="ADENYLATE CYCLASE, TERMINAL-DIFFERENTIATION SPECIFIC-RELATED"/>
    <property type="match status" value="1"/>
</dbReference>
<dbReference type="Pfam" id="PF14218">
    <property type="entry name" value="COP23"/>
    <property type="match status" value="1"/>
</dbReference>
<keyword evidence="4" id="KW-1185">Reference proteome</keyword>
<dbReference type="SUPFAM" id="SSF55073">
    <property type="entry name" value="Nucleotide cyclase"/>
    <property type="match status" value="1"/>
</dbReference>
<protein>
    <submittedName>
        <fullName evidence="3">COP23 domain-containing protein</fullName>
    </submittedName>
</protein>
<dbReference type="InterPro" id="IPR050697">
    <property type="entry name" value="Adenylyl/Guanylyl_Cyclase_3/4"/>
</dbReference>
<proteinExistence type="inferred from homology"/>
<dbReference type="CDD" id="cd07302">
    <property type="entry name" value="CHD"/>
    <property type="match status" value="1"/>
</dbReference>
<evidence type="ECO:0000313" key="4">
    <source>
        <dbReference type="Proteomes" id="UP001576774"/>
    </source>
</evidence>
<name>A0ABV4XB86_9CYAN</name>
<dbReference type="RefSeq" id="WP_413273087.1">
    <property type="nucleotide sequence ID" value="NZ_JBHFNQ010000194.1"/>
</dbReference>
<dbReference type="EMBL" id="JBHFNQ010000194">
    <property type="protein sequence ID" value="MFB2880058.1"/>
    <property type="molecule type" value="Genomic_DNA"/>
</dbReference>